<comment type="caution">
    <text evidence="2">The sequence shown here is derived from an EMBL/GenBank/DDBJ whole genome shotgun (WGS) entry which is preliminary data.</text>
</comment>
<dbReference type="EMBL" id="BDIP01004270">
    <property type="protein sequence ID" value="GIQ88660.1"/>
    <property type="molecule type" value="Genomic_DNA"/>
</dbReference>
<reference evidence="2 3" key="1">
    <citation type="journal article" date="2018" name="PLoS ONE">
        <title>The draft genome of Kipferlia bialata reveals reductive genome evolution in fornicate parasites.</title>
        <authorList>
            <person name="Tanifuji G."/>
            <person name="Takabayashi S."/>
            <person name="Kume K."/>
            <person name="Takagi M."/>
            <person name="Nakayama T."/>
            <person name="Kamikawa R."/>
            <person name="Inagaki Y."/>
            <person name="Hashimoto T."/>
        </authorList>
    </citation>
    <scope>NUCLEOTIDE SEQUENCE [LARGE SCALE GENOMIC DNA]</scope>
    <source>
        <strain evidence="2">NY0173</strain>
    </source>
</reference>
<evidence type="ECO:0000313" key="3">
    <source>
        <dbReference type="Proteomes" id="UP000265618"/>
    </source>
</evidence>
<keyword evidence="1" id="KW-1133">Transmembrane helix</keyword>
<dbReference type="AlphaFoldDB" id="A0A9K3D6M8"/>
<gene>
    <name evidence="2" type="ORF">KIPB_010958</name>
</gene>
<accession>A0A9K3D6M8</accession>
<keyword evidence="1" id="KW-0812">Transmembrane</keyword>
<dbReference type="Proteomes" id="UP000265618">
    <property type="component" value="Unassembled WGS sequence"/>
</dbReference>
<keyword evidence="3" id="KW-1185">Reference proteome</keyword>
<sequence length="43" mass="4708">AISEPVEITYTLEADDLWTKLTYPIVGVMAILTVLTAIRALMA</sequence>
<feature type="non-terminal residue" evidence="2">
    <location>
        <position position="1"/>
    </location>
</feature>
<keyword evidence="1" id="KW-0472">Membrane</keyword>
<evidence type="ECO:0000313" key="2">
    <source>
        <dbReference type="EMBL" id="GIQ88660.1"/>
    </source>
</evidence>
<feature type="transmembrane region" description="Helical" evidence="1">
    <location>
        <begin position="21"/>
        <end position="42"/>
    </location>
</feature>
<proteinExistence type="predicted"/>
<evidence type="ECO:0000256" key="1">
    <source>
        <dbReference type="SAM" id="Phobius"/>
    </source>
</evidence>
<protein>
    <submittedName>
        <fullName evidence="2">Uncharacterized protein</fullName>
    </submittedName>
</protein>
<organism evidence="2 3">
    <name type="scientific">Kipferlia bialata</name>
    <dbReference type="NCBI Taxonomy" id="797122"/>
    <lineage>
        <taxon>Eukaryota</taxon>
        <taxon>Metamonada</taxon>
        <taxon>Carpediemonas-like organisms</taxon>
        <taxon>Kipferlia</taxon>
    </lineage>
</organism>
<name>A0A9K3D6M8_9EUKA</name>